<accession>A0A4U0TYB4</accession>
<feature type="region of interest" description="Disordered" evidence="1">
    <location>
        <begin position="426"/>
        <end position="470"/>
    </location>
</feature>
<dbReference type="EMBL" id="NAJP01000128">
    <property type="protein sequence ID" value="TKA27458.1"/>
    <property type="molecule type" value="Genomic_DNA"/>
</dbReference>
<feature type="compositionally biased region" description="Basic and acidic residues" evidence="1">
    <location>
        <begin position="302"/>
        <end position="311"/>
    </location>
</feature>
<gene>
    <name evidence="2" type="ORF">B0A54_16473</name>
</gene>
<feature type="region of interest" description="Disordered" evidence="1">
    <location>
        <begin position="328"/>
        <end position="412"/>
    </location>
</feature>
<reference evidence="2 3" key="1">
    <citation type="submission" date="2017-03" db="EMBL/GenBank/DDBJ databases">
        <title>Genomes of endolithic fungi from Antarctica.</title>
        <authorList>
            <person name="Coleine C."/>
            <person name="Masonjones S."/>
            <person name="Stajich J.E."/>
        </authorList>
    </citation>
    <scope>NUCLEOTIDE SEQUENCE [LARGE SCALE GENOMIC DNA]</scope>
    <source>
        <strain evidence="2 3">CCFEE 5311</strain>
    </source>
</reference>
<feature type="compositionally biased region" description="Polar residues" evidence="1">
    <location>
        <begin position="332"/>
        <end position="364"/>
    </location>
</feature>
<dbReference type="Proteomes" id="UP000310066">
    <property type="component" value="Unassembled WGS sequence"/>
</dbReference>
<dbReference type="AlphaFoldDB" id="A0A4U0TYB4"/>
<evidence type="ECO:0000256" key="1">
    <source>
        <dbReference type="SAM" id="MobiDB-lite"/>
    </source>
</evidence>
<sequence length="644" mass="69808">MVTKIELRVHAGAPSDRQSDNRCQTLAAAYLGFTGRVVLHGTGSAQGAAEDASHVLMSDQLLDEVIDGSDPIVLYDESTYVEDTQLAYDALESQLETSSLDVPEATPLKRALPADFDDASQWPEDLDRQSPRIARASLTHDQPSLHHDGSPASGDEGSPVNTQPSKPALHDPGKRPCLQRRAPATSIFKPFQPPLKSGPPDQGRDITPETRTLAPRVGRRSGSGSDLALSQSSYLMTPVLITPTQGAQASSGKQNAVTLQARQAIKQNHRDGADDPRGHRAAEASMLPDYRERTPLHKPHLPYKDLPEGDRAGLAFIGDQHEAQPLHEPTAVQRQSQLSGRTPETTSELPTSYSLSEITSQSSRARLRDSQRSTSDPGPLGYGGVGDSAEKSARSSSQRGRPTREAAQPEAAGKLIRTLLVDEPRPAVGQGTHEPHVKGTAAPSAVERTPKRVPVASSLPDVPKPAESDRSLPIREHLAVSSFEHVLLTIHPPEPAVSLDSFVTHVTPALAWLAGEQSVVRDCYHPVSVSRPMRPLERGYWLVNPSTWTQEVQHKFWKFLESQVGSGDVGWGVWCLREPGQSVLTLPGQGEGGLGLVKVFCWGEVVKHIYLMLYVASNSRVRKIGLQWVDAEEVAVVQMRSSGT</sequence>
<evidence type="ECO:0000313" key="2">
    <source>
        <dbReference type="EMBL" id="TKA27458.1"/>
    </source>
</evidence>
<feature type="region of interest" description="Disordered" evidence="1">
    <location>
        <begin position="285"/>
        <end position="311"/>
    </location>
</feature>
<dbReference type="OrthoDB" id="5395975at2759"/>
<protein>
    <submittedName>
        <fullName evidence="2">Uncharacterized protein</fullName>
    </submittedName>
</protein>
<evidence type="ECO:0000313" key="3">
    <source>
        <dbReference type="Proteomes" id="UP000310066"/>
    </source>
</evidence>
<comment type="caution">
    <text evidence="2">The sequence shown here is derived from an EMBL/GenBank/DDBJ whole genome shotgun (WGS) entry which is preliminary data.</text>
</comment>
<organism evidence="2 3">
    <name type="scientific">Friedmanniomyces endolithicus</name>
    <dbReference type="NCBI Taxonomy" id="329885"/>
    <lineage>
        <taxon>Eukaryota</taxon>
        <taxon>Fungi</taxon>
        <taxon>Dikarya</taxon>
        <taxon>Ascomycota</taxon>
        <taxon>Pezizomycotina</taxon>
        <taxon>Dothideomycetes</taxon>
        <taxon>Dothideomycetidae</taxon>
        <taxon>Mycosphaerellales</taxon>
        <taxon>Teratosphaeriaceae</taxon>
        <taxon>Friedmanniomyces</taxon>
    </lineage>
</organism>
<name>A0A4U0TYB4_9PEZI</name>
<proteinExistence type="predicted"/>
<feature type="region of interest" description="Disordered" evidence="1">
    <location>
        <begin position="137"/>
        <end position="227"/>
    </location>
</feature>
<dbReference type="STRING" id="329885.A0A4U0TYB4"/>